<comment type="caution">
    <text evidence="2">The sequence shown here is derived from an EMBL/GenBank/DDBJ whole genome shotgun (WGS) entry which is preliminary data.</text>
</comment>
<dbReference type="Proteomes" id="UP000253664">
    <property type="component" value="Unassembled WGS sequence"/>
</dbReference>
<accession>A0A367LQV7</accession>
<reference evidence="2 3" key="1">
    <citation type="journal article" date="2015" name="BMC Genomics">
        <title>Insights from the genome of Ophiocordyceps polyrhachis-furcata to pathogenicity and host specificity in insect fungi.</title>
        <authorList>
            <person name="Wichadakul D."/>
            <person name="Kobmoo N."/>
            <person name="Ingsriswang S."/>
            <person name="Tangphatsornruang S."/>
            <person name="Chantasingh D."/>
            <person name="Luangsa-ard J.J."/>
            <person name="Eurwilaichitr L."/>
        </authorList>
    </citation>
    <scope>NUCLEOTIDE SEQUENCE [LARGE SCALE GENOMIC DNA]</scope>
    <source>
        <strain evidence="2 3">BCC 54312</strain>
    </source>
</reference>
<evidence type="ECO:0000313" key="3">
    <source>
        <dbReference type="Proteomes" id="UP000253664"/>
    </source>
</evidence>
<gene>
    <name evidence="2" type="ORF">L249_2013</name>
</gene>
<feature type="transmembrane region" description="Helical" evidence="1">
    <location>
        <begin position="6"/>
        <end position="32"/>
    </location>
</feature>
<dbReference type="AlphaFoldDB" id="A0A367LQV7"/>
<name>A0A367LQV7_9HYPO</name>
<proteinExistence type="predicted"/>
<organism evidence="2 3">
    <name type="scientific">Ophiocordyceps polyrhachis-furcata BCC 54312</name>
    <dbReference type="NCBI Taxonomy" id="1330021"/>
    <lineage>
        <taxon>Eukaryota</taxon>
        <taxon>Fungi</taxon>
        <taxon>Dikarya</taxon>
        <taxon>Ascomycota</taxon>
        <taxon>Pezizomycotina</taxon>
        <taxon>Sordariomycetes</taxon>
        <taxon>Hypocreomycetidae</taxon>
        <taxon>Hypocreales</taxon>
        <taxon>Ophiocordycipitaceae</taxon>
        <taxon>Ophiocordyceps</taxon>
    </lineage>
</organism>
<protein>
    <submittedName>
        <fullName evidence="2">Uncharacterized protein</fullName>
    </submittedName>
</protein>
<sequence length="129" mass="14455">MRNVSSTYLLSLLLTASTPRLLLLLLTTPLLLPRVRLLVERRLLLLSCNRFWTSASPRIPLRPKLAKLRLIYRASRPNASGLAIKSSSTCKTLPPTIRRRSLTSATLTYIIALILTSSNMLRTTLSLAR</sequence>
<evidence type="ECO:0000256" key="1">
    <source>
        <dbReference type="SAM" id="Phobius"/>
    </source>
</evidence>
<keyword evidence="1" id="KW-0472">Membrane</keyword>
<keyword evidence="1" id="KW-1133">Transmembrane helix</keyword>
<keyword evidence="3" id="KW-1185">Reference proteome</keyword>
<dbReference type="EMBL" id="LKCN02000001">
    <property type="protein sequence ID" value="RCI16777.1"/>
    <property type="molecule type" value="Genomic_DNA"/>
</dbReference>
<keyword evidence="1" id="KW-0812">Transmembrane</keyword>
<evidence type="ECO:0000313" key="2">
    <source>
        <dbReference type="EMBL" id="RCI16777.1"/>
    </source>
</evidence>